<evidence type="ECO:0000313" key="2">
    <source>
        <dbReference type="Proteomes" id="UP000249524"/>
    </source>
</evidence>
<protein>
    <submittedName>
        <fullName evidence="1">Uncharacterized protein</fullName>
    </submittedName>
</protein>
<dbReference type="EMBL" id="QFYS01000009">
    <property type="protein sequence ID" value="RAK63051.1"/>
    <property type="molecule type" value="Genomic_DNA"/>
</dbReference>
<reference evidence="1 2" key="1">
    <citation type="submission" date="2018-05" db="EMBL/GenBank/DDBJ databases">
        <authorList>
            <person name="Lanie J.A."/>
            <person name="Ng W.-L."/>
            <person name="Kazmierczak K.M."/>
            <person name="Andrzejewski T.M."/>
            <person name="Davidsen T.M."/>
            <person name="Wayne K.J."/>
            <person name="Tettelin H."/>
            <person name="Glass J.I."/>
            <person name="Rusch D."/>
            <person name="Podicherti R."/>
            <person name="Tsui H.-C.T."/>
            <person name="Winkler M.E."/>
        </authorList>
    </citation>
    <scope>NUCLEOTIDE SEQUENCE [LARGE SCALE GENOMIC DNA]</scope>
    <source>
        <strain evidence="1 2">BUT-10</strain>
    </source>
</reference>
<sequence>MDSDYGKKLAQNLVEFLLSYEEELIQLERDLPAYAPLRRAVGISIAEACYFISDHPSPQEDLVPPPNDEANRAQ</sequence>
<evidence type="ECO:0000313" key="1">
    <source>
        <dbReference type="EMBL" id="RAK63051.1"/>
    </source>
</evidence>
<proteinExistence type="predicted"/>
<dbReference type="OrthoDB" id="7211053at2"/>
<gene>
    <name evidence="1" type="ORF">DJ019_17410</name>
</gene>
<dbReference type="Proteomes" id="UP000249524">
    <property type="component" value="Unassembled WGS sequence"/>
</dbReference>
<dbReference type="RefSeq" id="WP_111277406.1">
    <property type="nucleotide sequence ID" value="NZ_QFYS01000009.1"/>
</dbReference>
<keyword evidence="2" id="KW-1185">Reference proteome</keyword>
<dbReference type="AlphaFoldDB" id="A0A328B9D6"/>
<name>A0A328B9D6_9CAUL</name>
<accession>A0A328B9D6</accession>
<organism evidence="1 2">
    <name type="scientific">Phenylobacterium kunshanense</name>
    <dbReference type="NCBI Taxonomy" id="1445034"/>
    <lineage>
        <taxon>Bacteria</taxon>
        <taxon>Pseudomonadati</taxon>
        <taxon>Pseudomonadota</taxon>
        <taxon>Alphaproteobacteria</taxon>
        <taxon>Caulobacterales</taxon>
        <taxon>Caulobacteraceae</taxon>
        <taxon>Phenylobacterium</taxon>
    </lineage>
</organism>
<comment type="caution">
    <text evidence="1">The sequence shown here is derived from an EMBL/GenBank/DDBJ whole genome shotgun (WGS) entry which is preliminary data.</text>
</comment>